<dbReference type="Pfam" id="PF01504">
    <property type="entry name" value="PIP5K"/>
    <property type="match status" value="1"/>
</dbReference>
<evidence type="ECO:0000256" key="4">
    <source>
        <dbReference type="ARBA" id="ARBA00022490"/>
    </source>
</evidence>
<protein>
    <recommendedName>
        <fullName evidence="3">1-phosphatidylinositol-3-phosphate 5-kinase</fullName>
        <ecNumber evidence="3">2.7.1.150</ecNumber>
    </recommendedName>
</protein>
<evidence type="ECO:0000256" key="15">
    <source>
        <dbReference type="PROSITE-ProRule" id="PRU00781"/>
    </source>
</evidence>
<reference evidence="19 20" key="1">
    <citation type="journal article" date="2020" name="G3 (Bethesda)">
        <title>Improved Reference Genome for Cyclotella cryptica CCMP332, a Model for Cell Wall Morphogenesis, Salinity Adaptation, and Lipid Production in Diatoms (Bacillariophyta).</title>
        <authorList>
            <person name="Roberts W.R."/>
            <person name="Downey K.M."/>
            <person name="Ruck E.C."/>
            <person name="Traller J.C."/>
            <person name="Alverson A.J."/>
        </authorList>
    </citation>
    <scope>NUCLEOTIDE SEQUENCE [LARGE SCALE GENOMIC DNA]</scope>
    <source>
        <strain evidence="19 20">CCMP332</strain>
    </source>
</reference>
<keyword evidence="4" id="KW-0963">Cytoplasm</keyword>
<feature type="domain" description="PIPK" evidence="18">
    <location>
        <begin position="1806"/>
        <end position="2208"/>
    </location>
</feature>
<dbReference type="EC" id="2.7.1.150" evidence="3"/>
<evidence type="ECO:0000259" key="18">
    <source>
        <dbReference type="PROSITE" id="PS51455"/>
    </source>
</evidence>
<dbReference type="Gene3D" id="3.30.40.10">
    <property type="entry name" value="Zinc/RING finger domain, C3HC4 (zinc finger)"/>
    <property type="match status" value="1"/>
</dbReference>
<keyword evidence="8" id="KW-0967">Endosome</keyword>
<dbReference type="SUPFAM" id="SSF57903">
    <property type="entry name" value="FYVE/PHD zinc finger"/>
    <property type="match status" value="1"/>
</dbReference>
<accession>A0ABD3QMD6</accession>
<evidence type="ECO:0000256" key="14">
    <source>
        <dbReference type="PROSITE-ProRule" id="PRU00091"/>
    </source>
</evidence>
<dbReference type="InterPro" id="IPR017455">
    <property type="entry name" value="Znf_FYVE-rel"/>
</dbReference>
<dbReference type="Pfam" id="PF01363">
    <property type="entry name" value="FYVE"/>
    <property type="match status" value="1"/>
</dbReference>
<dbReference type="InterPro" id="IPR013083">
    <property type="entry name" value="Znf_RING/FYVE/PHD"/>
</dbReference>
<evidence type="ECO:0000256" key="3">
    <source>
        <dbReference type="ARBA" id="ARBA00012009"/>
    </source>
</evidence>
<dbReference type="Gene3D" id="3.30.800.10">
    <property type="entry name" value="Phosphatidylinositol Phosphate Kinase II Beta"/>
    <property type="match status" value="1"/>
</dbReference>
<dbReference type="GO" id="GO:0005524">
    <property type="term" value="F:ATP binding"/>
    <property type="evidence" value="ECO:0007669"/>
    <property type="project" value="UniProtKB-UniRule"/>
</dbReference>
<keyword evidence="10 15" id="KW-0418">Kinase</keyword>
<dbReference type="InterPro" id="IPR000306">
    <property type="entry name" value="Znf_FYVE"/>
</dbReference>
<evidence type="ECO:0000256" key="12">
    <source>
        <dbReference type="ARBA" id="ARBA00022833"/>
    </source>
</evidence>
<feature type="region of interest" description="Disordered" evidence="16">
    <location>
        <begin position="159"/>
        <end position="216"/>
    </location>
</feature>
<dbReference type="InterPro" id="IPR044769">
    <property type="entry name" value="PIKfyve_PIPKc"/>
</dbReference>
<dbReference type="Gene3D" id="3.50.7.10">
    <property type="entry name" value="GroEL"/>
    <property type="match status" value="1"/>
</dbReference>
<dbReference type="FunFam" id="3.30.40.10:FF:000510">
    <property type="entry name" value="Phosphatidylinositol 3,5-kinase"/>
    <property type="match status" value="1"/>
</dbReference>
<feature type="compositionally biased region" description="Basic and acidic residues" evidence="16">
    <location>
        <begin position="661"/>
        <end position="674"/>
    </location>
</feature>
<dbReference type="FunFam" id="3.50.7.10:FF:000007">
    <property type="entry name" value="1-phosphatidylinositol 3-phosphate 5-kinase isoform X1"/>
    <property type="match status" value="1"/>
</dbReference>
<evidence type="ECO:0000256" key="13">
    <source>
        <dbReference type="ARBA" id="ARBA00022840"/>
    </source>
</evidence>
<dbReference type="PANTHER" id="PTHR45748">
    <property type="entry name" value="1-PHOSPHATIDYLINOSITOL 3-PHOSPHATE 5-KINASE-RELATED"/>
    <property type="match status" value="1"/>
</dbReference>
<dbReference type="InterPro" id="IPR027409">
    <property type="entry name" value="GroEL-like_apical_dom_sf"/>
</dbReference>
<feature type="compositionally biased region" description="Basic and acidic residues" evidence="16">
    <location>
        <begin position="1802"/>
        <end position="1817"/>
    </location>
</feature>
<keyword evidence="5 15" id="KW-0808">Transferase</keyword>
<feature type="region of interest" description="Disordered" evidence="16">
    <location>
        <begin position="562"/>
        <end position="606"/>
    </location>
</feature>
<dbReference type="Pfam" id="PF00118">
    <property type="entry name" value="Cpn60_TCP1"/>
    <property type="match status" value="1"/>
</dbReference>
<evidence type="ECO:0000256" key="7">
    <source>
        <dbReference type="ARBA" id="ARBA00022741"/>
    </source>
</evidence>
<feature type="region of interest" description="Disordered" evidence="16">
    <location>
        <begin position="438"/>
        <end position="460"/>
    </location>
</feature>
<sequence length="2218" mass="245543">MINNLLKAVGVPDHDPSVPSRHNRHAGSTNAANATTNAAATAMNEMASTLVGGWLHFQEGKFGRSSAVGNYGGRTYYSGEEGRMQAHTKTSKYTTIDAVSSNHTQQLYQGRRIVPDISHLYQVVDDKQAYAYCDRLLSNAVELDERKEEEVVDRMLSQFPEFGTNRPTPFTILDQEDETNSNQKDSKSNKRSGEGTTQNNNITNNESQGNNEGLISPRLFTDDASEIIGRFLFGMPPPTSSTPTASVSAASAKVKSIVSSASFGSTSSISTLTSAGKGRTSREQIGDAVVTKDDNLFAEEMAIVDNPTGEESDYLTGWDQDEIDLWRSDGSHFGNASLSRLEEKSELPTEEERNEMENWVSQRRRLMELRQKRWNWDELGPEVSLVGTGSKRMDGHFDAVPVADARYDVIPLETQRIGLSAASELSPAMHSIPRQILPREGSTKDNAVAASEKSEKRKGGGAVIVDDGKQHWMPDSLCKQCYSCEAPFTMLRRKHHCRLCGMIFCAGCSAYFVQISPTPSGDTASSESKGAYGTMRTCKMCHDHLAERGLGVMMRVADLQKKMKKTDNGQSGAKTKSPRVPVDDVESEKERGTTVLHQSNKTQMSARDILLPLAASTPTPPDDDAQQTSSEALTEQFASLQNTGDALGGFQALSLTKQRLNEERRKREEVERVEAAAGQEEEAAAAAGEEESGSRLKSRLSSVRPLRWKSSSDLENEGKDRLATVNSNSNSVEGGVDPVEQGVSDPVAEFARATVSSESCGVDDAVSHQGQSKDAVQSAKNHLGMVAADYLEKLCRELLQTDAPTLLEEIKSGTVGSPLDESSLTDKWVDTLMTISTRCCSTVEPDVKNGDYLDIRPYCKVKVISGGLLEDYAYISGVAFHNNVTDKKMSKVINNAKIMLLSGGIEFTRTENRVSLDALLEQEERYMEILVTKIFKLKPNVLLVGRSVSRKAQELLLRANIALIQYVKPTLMTRIARQTGATVLSSIDHVTNGTTILGHCRRFRLVTVRDNDVWTDNYEAPVAPSSEEGQSNRADSDANVSSDQAVNVSEKKCVSSLLLRSLPNHERQAVLAAKRLGENVLDGNDAVRSGLAKRGVVKTYVMIEGCPKEVGCTVILRGASRPALKQVKKVLRFMINAAYNMKLETSYIIERSGRLPPSYKIPATPCSSSSLCVDFGQPPNNRKVRPWNGSQKDDGRSSSISGKITPLDHQAILITSVWMTDKTQCCPAEVKGICYYSMQDVSLGQFLRDSCFNLALKCQNPSCKKSVIDHSLSFIHNDGMINITVERMDNPIPTSSLRKQRDDNDTTSSTKQEKSADEKDVDGPIATWTFCTKCEIVVTPLQFISKQTWQWSFGKFLEVYFYNRDAIMNAPGHRCSCQMQTKSVLYFGCGNLAARFTYERISPYSVFCRRHLPFDESCHRTHSLQDLDRISVTSSSLFAKFDRQIEVISRETRELFDSAINKPEHLQAVLSELNLVSAEVDNASKVLQERISTVTAKYSKAESTKFNDEALFNFPWYSRRYIFMLSAAWNERLSAAGQAVSAMKKVQYAGLSGRGDSAVVPAMVVGDASNDDVIDGMRRIRQLQESYARNYNVRNMTMSRNPKDEIGLFEGNILPDGGVASMENEDDDEFISDQEIDFDEDDIDADVLASRNRVYSPQAASSSKRSSRPRKTLGTRRDEMDEVDPHQSLPIAADQISLPLGHYDSISPVESQGKSKAVTAGGAMKSAITRFFNRGGNKEDPYIVDLGMFGKGRPRLQPGINGMVIPVFDDQPSTIIAHSLASSDYDNQFKQFLNATTQPDSRSSKNDSSRKDIERRMLGRNKSHIKHTFRDFDEKGQQLCKFVCTTFWSVQFNAVRQAFMNPNISVSGKDSSTHDSTASSLSGSKVDIERSYIRSLATSFAWAASGGKSGAAFSRTTDDRFVIKCISRTELQMFLDCAPAYFEYLSKAFFHGLPTVLCKIVGVYQIGYHNRVTGKRTMEQVAVMQNIFFGRNIARIFDLKGSLRGRFTRQGILDKEKETSKSKHGRRVKPKSPQRIRSESSGSSDDSESHSSDDESESSVVDSTSCGSDEESVRNQPNSAQKVSGDNEKPEKEVSIPTLLDGDFLEFTSGKPLPLTDRAKAVFHMSILNDTLFLSIINVLDYSILVGIDEEKMELVVGIIDYMRQYDILKQMERVGKSLPMVVGSEAPTIIQPPLYKARFTNAMERYFMTVPSKWTSI</sequence>
<evidence type="ECO:0000256" key="10">
    <source>
        <dbReference type="ARBA" id="ARBA00022777"/>
    </source>
</evidence>
<feature type="compositionally biased region" description="Polar residues" evidence="16">
    <location>
        <begin position="595"/>
        <end position="605"/>
    </location>
</feature>
<evidence type="ECO:0000313" key="20">
    <source>
        <dbReference type="Proteomes" id="UP001516023"/>
    </source>
</evidence>
<feature type="compositionally biased region" description="Acidic residues" evidence="16">
    <location>
        <begin position="679"/>
        <end position="691"/>
    </location>
</feature>
<keyword evidence="11" id="KW-0833">Ubl conjugation pathway</keyword>
<feature type="domain" description="FYVE-type" evidence="17">
    <location>
        <begin position="475"/>
        <end position="546"/>
    </location>
</feature>
<feature type="compositionally biased region" description="Basic and acidic residues" evidence="16">
    <location>
        <begin position="710"/>
        <end position="722"/>
    </location>
</feature>
<evidence type="ECO:0000256" key="8">
    <source>
        <dbReference type="ARBA" id="ARBA00022753"/>
    </source>
</evidence>
<keyword evidence="6" id="KW-0479">Metal-binding</keyword>
<dbReference type="GO" id="GO:0008270">
    <property type="term" value="F:zinc ion binding"/>
    <property type="evidence" value="ECO:0007669"/>
    <property type="project" value="UniProtKB-KW"/>
</dbReference>
<dbReference type="PANTHER" id="PTHR45748:SF7">
    <property type="entry name" value="1-PHOSPHATIDYLINOSITOL 3-PHOSPHATE 5-KINASE-RELATED"/>
    <property type="match status" value="1"/>
</dbReference>
<dbReference type="GO" id="GO:0000285">
    <property type="term" value="F:1-phosphatidylinositol-3-phosphate 5-kinase activity"/>
    <property type="evidence" value="ECO:0007669"/>
    <property type="project" value="UniProtKB-EC"/>
</dbReference>
<dbReference type="InterPro" id="IPR002498">
    <property type="entry name" value="PInositol-4-P-4/5-kinase_core"/>
</dbReference>
<feature type="compositionally biased region" description="Basic and acidic residues" evidence="16">
    <location>
        <begin position="1675"/>
        <end position="1684"/>
    </location>
</feature>
<dbReference type="PROSITE" id="PS50178">
    <property type="entry name" value="ZF_FYVE"/>
    <property type="match status" value="1"/>
</dbReference>
<dbReference type="SUPFAM" id="SSF56104">
    <property type="entry name" value="SAICAR synthase-like"/>
    <property type="match status" value="2"/>
</dbReference>
<dbReference type="Gene3D" id="3.30.810.10">
    <property type="entry name" value="2-Layer Sandwich"/>
    <property type="match status" value="1"/>
</dbReference>
<evidence type="ECO:0000256" key="2">
    <source>
        <dbReference type="ARBA" id="ARBA00004496"/>
    </source>
</evidence>
<organism evidence="19 20">
    <name type="scientific">Cyclotella cryptica</name>
    <dbReference type="NCBI Taxonomy" id="29204"/>
    <lineage>
        <taxon>Eukaryota</taxon>
        <taxon>Sar</taxon>
        <taxon>Stramenopiles</taxon>
        <taxon>Ochrophyta</taxon>
        <taxon>Bacillariophyta</taxon>
        <taxon>Coscinodiscophyceae</taxon>
        <taxon>Thalassiosirophycidae</taxon>
        <taxon>Stephanodiscales</taxon>
        <taxon>Stephanodiscaceae</taxon>
        <taxon>Cyclotella</taxon>
    </lineage>
</organism>
<evidence type="ECO:0000256" key="11">
    <source>
        <dbReference type="ARBA" id="ARBA00022786"/>
    </source>
</evidence>
<feature type="compositionally biased region" description="Low complexity" evidence="16">
    <location>
        <begin position="2058"/>
        <end position="2067"/>
    </location>
</feature>
<feature type="region of interest" description="Disordered" evidence="16">
    <location>
        <begin position="1651"/>
        <end position="1684"/>
    </location>
</feature>
<feature type="compositionally biased region" description="Basic residues" evidence="16">
    <location>
        <begin position="2022"/>
        <end position="2034"/>
    </location>
</feature>
<feature type="region of interest" description="Disordered" evidence="16">
    <location>
        <begin position="1291"/>
        <end position="1320"/>
    </location>
</feature>
<evidence type="ECO:0000256" key="1">
    <source>
        <dbReference type="ARBA" id="ARBA00004177"/>
    </source>
</evidence>
<dbReference type="SUPFAM" id="SSF52029">
    <property type="entry name" value="GroEL apical domain-like"/>
    <property type="match status" value="1"/>
</dbReference>
<dbReference type="InterPro" id="IPR011011">
    <property type="entry name" value="Znf_FYVE_PHD"/>
</dbReference>
<dbReference type="Proteomes" id="UP001516023">
    <property type="component" value="Unassembled WGS sequence"/>
</dbReference>
<feature type="compositionally biased region" description="Basic and acidic residues" evidence="16">
    <location>
        <begin position="184"/>
        <end position="193"/>
    </location>
</feature>
<evidence type="ECO:0000256" key="9">
    <source>
        <dbReference type="ARBA" id="ARBA00022771"/>
    </source>
</evidence>
<feature type="compositionally biased region" description="Polar residues" evidence="16">
    <location>
        <begin position="194"/>
        <end position="213"/>
    </location>
</feature>
<feature type="region of interest" description="Disordered" evidence="16">
    <location>
        <begin position="1"/>
        <end position="31"/>
    </location>
</feature>
<feature type="region of interest" description="Disordered" evidence="16">
    <location>
        <begin position="1178"/>
        <end position="1203"/>
    </location>
</feature>
<dbReference type="EMBL" id="JABMIG020000031">
    <property type="protein sequence ID" value="KAL3800651.1"/>
    <property type="molecule type" value="Genomic_DNA"/>
</dbReference>
<dbReference type="CDD" id="cd17300">
    <property type="entry name" value="PIPKc_PIKfyve"/>
    <property type="match status" value="1"/>
</dbReference>
<keyword evidence="9 14" id="KW-0863">Zinc-finger</keyword>
<evidence type="ECO:0000259" key="17">
    <source>
        <dbReference type="PROSITE" id="PS50178"/>
    </source>
</evidence>
<dbReference type="InterPro" id="IPR027484">
    <property type="entry name" value="PInositol-4-P-5-kinase_N"/>
</dbReference>
<evidence type="ECO:0000256" key="6">
    <source>
        <dbReference type="ARBA" id="ARBA00022723"/>
    </source>
</evidence>
<feature type="compositionally biased region" description="Basic residues" evidence="16">
    <location>
        <begin position="1665"/>
        <end position="1674"/>
    </location>
</feature>
<feature type="region of interest" description="Disordered" evidence="16">
    <location>
        <begin position="1794"/>
        <end position="1819"/>
    </location>
</feature>
<keyword evidence="13 15" id="KW-0067">ATP-binding</keyword>
<name>A0ABD3QMD6_9STRA</name>
<dbReference type="SMART" id="SM00330">
    <property type="entry name" value="PIPKc"/>
    <property type="match status" value="1"/>
</dbReference>
<keyword evidence="7 15" id="KW-0547">Nucleotide-binding</keyword>
<evidence type="ECO:0000313" key="19">
    <source>
        <dbReference type="EMBL" id="KAL3800651.1"/>
    </source>
</evidence>
<feature type="compositionally biased region" description="Polar residues" evidence="16">
    <location>
        <begin position="2074"/>
        <end position="2084"/>
    </location>
</feature>
<keyword evidence="20" id="KW-1185">Reference proteome</keyword>
<gene>
    <name evidence="19" type="ORF">HJC23_006113</name>
</gene>
<dbReference type="SMART" id="SM00064">
    <property type="entry name" value="FYVE"/>
    <property type="match status" value="1"/>
</dbReference>
<feature type="region of interest" description="Disordered" evidence="16">
    <location>
        <begin position="2014"/>
        <end position="2093"/>
    </location>
</feature>
<evidence type="ECO:0000256" key="5">
    <source>
        <dbReference type="ARBA" id="ARBA00022679"/>
    </source>
</evidence>
<comment type="caution">
    <text evidence="19">The sequence shown here is derived from an EMBL/GenBank/DDBJ whole genome shotgun (WGS) entry which is preliminary data.</text>
</comment>
<dbReference type="PROSITE" id="PS51455">
    <property type="entry name" value="PIPK"/>
    <property type="match status" value="1"/>
</dbReference>
<feature type="compositionally biased region" description="Polar residues" evidence="16">
    <location>
        <begin position="1027"/>
        <end position="1042"/>
    </location>
</feature>
<keyword evidence="12" id="KW-0862">Zinc</keyword>
<dbReference type="GO" id="GO:0046488">
    <property type="term" value="P:phosphatidylinositol metabolic process"/>
    <property type="evidence" value="ECO:0007669"/>
    <property type="project" value="UniProtKB-UniRule"/>
</dbReference>
<dbReference type="InterPro" id="IPR002423">
    <property type="entry name" value="Cpn60/GroEL/TCP-1"/>
</dbReference>
<feature type="region of interest" description="Disordered" evidence="16">
    <location>
        <begin position="661"/>
        <end position="742"/>
    </location>
</feature>
<comment type="subcellular location">
    <subcellularLocation>
        <location evidence="2">Cytoplasm</location>
    </subcellularLocation>
    <subcellularLocation>
        <location evidence="1">Endosome</location>
    </subcellularLocation>
</comment>
<dbReference type="GO" id="GO:0005768">
    <property type="term" value="C:endosome"/>
    <property type="evidence" value="ECO:0007669"/>
    <property type="project" value="UniProtKB-SubCell"/>
</dbReference>
<evidence type="ECO:0000256" key="16">
    <source>
        <dbReference type="SAM" id="MobiDB-lite"/>
    </source>
</evidence>
<feature type="region of interest" description="Disordered" evidence="16">
    <location>
        <begin position="1019"/>
        <end position="1042"/>
    </location>
</feature>
<dbReference type="InterPro" id="IPR027483">
    <property type="entry name" value="PInositol-4-P-4/5-kinase_C_sf"/>
</dbReference>
<proteinExistence type="predicted"/>
<feature type="compositionally biased region" description="Basic and acidic residues" evidence="16">
    <location>
        <begin position="1311"/>
        <end position="1320"/>
    </location>
</feature>